<dbReference type="EMBL" id="QORE01000075">
    <property type="protein sequence ID" value="RCI76107.1"/>
    <property type="molecule type" value="Genomic_DNA"/>
</dbReference>
<dbReference type="Proteomes" id="UP000253594">
    <property type="component" value="Unassembled WGS sequence"/>
</dbReference>
<evidence type="ECO:0000313" key="1">
    <source>
        <dbReference type="EMBL" id="RCI76107.1"/>
    </source>
</evidence>
<dbReference type="AlphaFoldDB" id="A0A219TRD6"/>
<proteinExistence type="predicted"/>
<name>A0A219TRD6_PSEAI</name>
<reference evidence="1 2" key="1">
    <citation type="submission" date="2018-07" db="EMBL/GenBank/DDBJ databases">
        <title>Mechanisms of high-level aminoglycoside resistance among Gram-negative pathogens in Brazil.</title>
        <authorList>
            <person name="Ballaben A.S."/>
            <person name="Darini A.L.C."/>
            <person name="Doi Y."/>
        </authorList>
    </citation>
    <scope>NUCLEOTIDE SEQUENCE [LARGE SCALE GENOMIC DNA]</scope>
    <source>
        <strain evidence="1 2">B2-305</strain>
    </source>
</reference>
<evidence type="ECO:0000313" key="2">
    <source>
        <dbReference type="Proteomes" id="UP000253594"/>
    </source>
</evidence>
<gene>
    <name evidence="1" type="ORF">DT376_04135</name>
</gene>
<organism evidence="1 2">
    <name type="scientific">Pseudomonas aeruginosa</name>
    <dbReference type="NCBI Taxonomy" id="287"/>
    <lineage>
        <taxon>Bacteria</taxon>
        <taxon>Pseudomonadati</taxon>
        <taxon>Pseudomonadota</taxon>
        <taxon>Gammaproteobacteria</taxon>
        <taxon>Pseudomonadales</taxon>
        <taxon>Pseudomonadaceae</taxon>
        <taxon>Pseudomonas</taxon>
    </lineage>
</organism>
<accession>A0A219TRD6</accession>
<sequence>MSGFQDQSIDEGVRKRTAYQNDRRARLALNVERQDGGILQIPVASDMLGHEEHERIQQNTFLAVMPLVRLPTLGKAGYGDQLPAGALPRAGRIYLFQDGKLWRELECDGKGNLFEVDLLQGRSQRADKRPAVGKTQALILVPVLVKGQFVIPRYTMAYSETPWPWSYIDWLEEDPQRVNRRCQQMASAWNASVANQHWKASIHHPALVIDHHAQGLRPRDFNVESALEDPAEFTPAFAAFREESLVCQLQRRQQELAPLLKQAPPSALPTLEAGEDVLETLKLRGHPNLIGLMLDDSLFALRHAAAQARHCAAYLRSLNALLPHRPNGRYAQVLSNMLDGPLAKLRGEVDQAELDEAIFAEERQSCRIHLTQQVEHLVALLEGPLHPVLQDWTHQCDEALLEPYSLMSEALAALNQLPDRCDALYSGTAYRALAAHVERVVSTVLQASHPLGAMLLAKDEGQLPEPVRRLQALRDSPRTPDPDAMGLSTLMLGASLLGEVDQPSAGKSLAYFLGDLLDVFGASVVEQLGRLSQGATQIQLDRLFAPTFNTLSALSVKMKGIRLLPDSQVPLDMVVVGVRGAGLRNGLTEVERQELRRKSYRRAIVQDGAGNPLAGTSPRDTGMSRANLRNVMVVAVPKDHPDLLAYTKFRTQLGTLTQVMENTRIVPTMMLGFAIYNLNVQVQAYSGFVDSGEKHRGTIGAVGAVIDLTAAGGSHAKLLFGPSTAKYLETPRISVAQISPRWARNLEVQTGSPKLGLLRGLGGAATLFGAGISVWDGYRALRQGDSDAAAAYGVAAVGGGLWGAYVLGWIVNPYALLAGAVLAIGGTVVANLLTDSDAETIVKKGPFGRQFAEAGLLDSLMGQDQRFAHLKDPQTAYRQLLGVLGHPRVFVHRLEDWRKLAPAAHRSVLQEAERGRQAVSRTALSCIDPKLQALEANDWAVVLSSPLLAMFENGQKAFRLVAQEFLSSLPIDPGTLFGVKRYHRVPAGPAKLEALPLDAASVLYVLPASLPIPQLSPRARYSMRMTQGLKISAQFELNADQPEQRLVLPQPSPKSWSAFTSANRYLPPDDLGPHAAPPYWLIENSEFNV</sequence>
<dbReference type="CDD" id="cd20705">
    <property type="entry name" value="MIX_I"/>
    <property type="match status" value="1"/>
</dbReference>
<protein>
    <submittedName>
        <fullName evidence="1">Uncharacterized protein</fullName>
    </submittedName>
</protein>
<comment type="caution">
    <text evidence="1">The sequence shown here is derived from an EMBL/GenBank/DDBJ whole genome shotgun (WGS) entry which is preliminary data.</text>
</comment>
<dbReference type="RefSeq" id="WP_010793653.1">
    <property type="nucleotide sequence ID" value="NZ_BSAO01000001.1"/>
</dbReference>